<protein>
    <recommendedName>
        <fullName evidence="4">Transmembrane protein</fullName>
    </recommendedName>
</protein>
<sequence>MKKNLSLIAYISISISFICQILVISLVKPIYLKLNKNELDQLVYIIIVLSAMILLIFGVITLILLIKNTVKSTFIGSIILITLGVLLIPTIFSYTWIFGIINIICGVIMIIIGSIHLKTTREYL</sequence>
<dbReference type="OrthoDB" id="9912453at2"/>
<dbReference type="AlphaFoldDB" id="S5MDN2"/>
<keyword evidence="1" id="KW-0472">Membrane</keyword>
<dbReference type="EMBL" id="CP005076">
    <property type="protein sequence ID" value="AGR41828.1"/>
    <property type="molecule type" value="Genomic_DNA"/>
</dbReference>
<accession>S5MDN2</accession>
<feature type="transmembrane region" description="Helical" evidence="1">
    <location>
        <begin position="97"/>
        <end position="117"/>
    </location>
</feature>
<dbReference type="HOGENOM" id="CLU_2002466_0_0_14"/>
<keyword evidence="3" id="KW-1185">Reference proteome</keyword>
<feature type="transmembrane region" description="Helical" evidence="1">
    <location>
        <begin position="43"/>
        <end position="66"/>
    </location>
</feature>
<evidence type="ECO:0000313" key="3">
    <source>
        <dbReference type="Proteomes" id="UP000014983"/>
    </source>
</evidence>
<keyword evidence="1" id="KW-1133">Transmembrane helix</keyword>
<dbReference type="InParanoid" id="S5MDN2"/>
<dbReference type="RefSeq" id="WP_020836061.1">
    <property type="nucleotide sequence ID" value="NC_021833.1"/>
</dbReference>
<organism evidence="2 3">
    <name type="scientific">Spiroplasma diminutum CUAS-1</name>
    <dbReference type="NCBI Taxonomy" id="1276221"/>
    <lineage>
        <taxon>Bacteria</taxon>
        <taxon>Bacillati</taxon>
        <taxon>Mycoplasmatota</taxon>
        <taxon>Mollicutes</taxon>
        <taxon>Entomoplasmatales</taxon>
        <taxon>Spiroplasmataceae</taxon>
        <taxon>Spiroplasma</taxon>
    </lineage>
</organism>
<reference evidence="2 3" key="1">
    <citation type="journal article" date="2013" name="Genome Biol. Evol.">
        <title>Comparison of metabolic capacities and inference of gene content evolution in mosquito-associated Spiroplasma diminutum and S. taiwanense.</title>
        <authorList>
            <person name="Lo W.S."/>
            <person name="Ku C."/>
            <person name="Chen L.L."/>
            <person name="Chang T.H."/>
            <person name="Kuo C.H."/>
        </authorList>
    </citation>
    <scope>NUCLEOTIDE SEQUENCE [LARGE SCALE GENOMIC DNA]</scope>
    <source>
        <strain evidence="2">CUAS-1</strain>
    </source>
</reference>
<dbReference type="Proteomes" id="UP000014983">
    <property type="component" value="Chromosome"/>
</dbReference>
<name>S5MDN2_9MOLU</name>
<feature type="transmembrane region" description="Helical" evidence="1">
    <location>
        <begin position="7"/>
        <end position="31"/>
    </location>
</feature>
<evidence type="ECO:0008006" key="4">
    <source>
        <dbReference type="Google" id="ProtNLM"/>
    </source>
</evidence>
<evidence type="ECO:0000313" key="2">
    <source>
        <dbReference type="EMBL" id="AGR41828.1"/>
    </source>
</evidence>
<proteinExistence type="predicted"/>
<dbReference type="KEGG" id="sdi:SDIMI_v3c01240"/>
<evidence type="ECO:0000256" key="1">
    <source>
        <dbReference type="SAM" id="Phobius"/>
    </source>
</evidence>
<dbReference type="PATRIC" id="fig|1276221.3.peg.124"/>
<keyword evidence="1" id="KW-0812">Transmembrane</keyword>
<feature type="transmembrane region" description="Helical" evidence="1">
    <location>
        <begin position="73"/>
        <end position="91"/>
    </location>
</feature>
<gene>
    <name evidence="2" type="ORF">SDIMI_v3c01240</name>
</gene>